<gene>
    <name evidence="3" type="primary">LOC102806563</name>
</gene>
<sequence>MAREAGHDNIVKLLEETSKDDANKKDDTLYTKLEAAGAVGGKGIQLPSRPLLFGNSKIDRLFQSLSLSSAHRPRFDRLGRLPMREFPGFDDMPSFDQHGRLLELGFLGLADLDESTSGPVKLVPDIGETDDKRDDNYP</sequence>
<name>A0ABM0MPV3_SACKO</name>
<evidence type="ECO:0000313" key="3">
    <source>
        <dbReference type="RefSeq" id="XP_006822044.1"/>
    </source>
</evidence>
<feature type="region of interest" description="Disordered" evidence="1">
    <location>
        <begin position="114"/>
        <end position="138"/>
    </location>
</feature>
<keyword evidence="2" id="KW-1185">Reference proteome</keyword>
<organism evidence="2 3">
    <name type="scientific">Saccoglossus kowalevskii</name>
    <name type="common">Acorn worm</name>
    <dbReference type="NCBI Taxonomy" id="10224"/>
    <lineage>
        <taxon>Eukaryota</taxon>
        <taxon>Metazoa</taxon>
        <taxon>Hemichordata</taxon>
        <taxon>Enteropneusta</taxon>
        <taxon>Harrimaniidae</taxon>
        <taxon>Saccoglossus</taxon>
    </lineage>
</organism>
<protein>
    <submittedName>
        <fullName evidence="3">Uncharacterized protein LOC102806563</fullName>
    </submittedName>
</protein>
<dbReference type="GeneID" id="102806563"/>
<proteinExistence type="predicted"/>
<dbReference type="Proteomes" id="UP000694865">
    <property type="component" value="Unplaced"/>
</dbReference>
<reference evidence="3" key="1">
    <citation type="submission" date="2025-08" db="UniProtKB">
        <authorList>
            <consortium name="RefSeq"/>
        </authorList>
    </citation>
    <scope>IDENTIFICATION</scope>
    <source>
        <tissue evidence="3">Testes</tissue>
    </source>
</reference>
<evidence type="ECO:0000256" key="1">
    <source>
        <dbReference type="SAM" id="MobiDB-lite"/>
    </source>
</evidence>
<feature type="compositionally biased region" description="Basic and acidic residues" evidence="1">
    <location>
        <begin position="129"/>
        <end position="138"/>
    </location>
</feature>
<accession>A0ABM0MPV3</accession>
<evidence type="ECO:0000313" key="2">
    <source>
        <dbReference type="Proteomes" id="UP000694865"/>
    </source>
</evidence>
<dbReference type="RefSeq" id="XP_006822044.1">
    <property type="nucleotide sequence ID" value="XM_006821981.1"/>
</dbReference>